<dbReference type="AlphaFoldDB" id="A0A2U0SI65"/>
<evidence type="ECO:0000313" key="2">
    <source>
        <dbReference type="EMBL" id="PVX31041.1"/>
    </source>
</evidence>
<dbReference type="EMBL" id="QENQ01000001">
    <property type="protein sequence ID" value="PVX31041.1"/>
    <property type="molecule type" value="Genomic_DNA"/>
</dbReference>
<dbReference type="Proteomes" id="UP000245890">
    <property type="component" value="Unassembled WGS sequence"/>
</dbReference>
<evidence type="ECO:0008006" key="4">
    <source>
        <dbReference type="Google" id="ProtNLM"/>
    </source>
</evidence>
<sequence>MRLVLATAFVLAFATPALAAPADPASIGCVGQKLDVAVKAQLGADVERNLAMPGQRPKYSPAVTRGLNDATTACANERGWSGAAATASGVYALAEVGLPVARRVVQAKGFDPAALDRQFAALPDEVRRKPLMPKATQDLIRAAVTDEAQQTRANAELLAQYFAFLNTLEYAVADFSR</sequence>
<keyword evidence="1" id="KW-0732">Signal</keyword>
<gene>
    <name evidence="2" type="ORF">DD559_18305</name>
</gene>
<reference evidence="2 3" key="1">
    <citation type="submission" date="2018-05" db="EMBL/GenBank/DDBJ databases">
        <title>Description of Sphingomonas pokkalii sp nov, isolated from the rhizosphere of saline tolerant pokkali rice and its draft genome analysis.</title>
        <authorList>
            <person name="Menon R."/>
            <person name="Kumari S."/>
            <person name="Rameshkumar N."/>
        </authorList>
    </citation>
    <scope>NUCLEOTIDE SEQUENCE [LARGE SCALE GENOMIC DNA]</scope>
    <source>
        <strain evidence="2 3">L3B27</strain>
    </source>
</reference>
<organism evidence="2 3">
    <name type="scientific">Sphingomonas pokkalii</name>
    <dbReference type="NCBI Taxonomy" id="2175090"/>
    <lineage>
        <taxon>Bacteria</taxon>
        <taxon>Pseudomonadati</taxon>
        <taxon>Pseudomonadota</taxon>
        <taxon>Alphaproteobacteria</taxon>
        <taxon>Sphingomonadales</taxon>
        <taxon>Sphingomonadaceae</taxon>
        <taxon>Sphingomonas</taxon>
    </lineage>
</organism>
<keyword evidence="3" id="KW-1185">Reference proteome</keyword>
<comment type="caution">
    <text evidence="2">The sequence shown here is derived from an EMBL/GenBank/DDBJ whole genome shotgun (WGS) entry which is preliminary data.</text>
</comment>
<dbReference type="OrthoDB" id="7563094at2"/>
<name>A0A2U0SI65_9SPHN</name>
<feature type="chain" id="PRO_5015439114" description="DUF3015 domain-containing protein" evidence="1">
    <location>
        <begin position="20"/>
        <end position="177"/>
    </location>
</feature>
<feature type="signal peptide" evidence="1">
    <location>
        <begin position="1"/>
        <end position="19"/>
    </location>
</feature>
<evidence type="ECO:0000256" key="1">
    <source>
        <dbReference type="SAM" id="SignalP"/>
    </source>
</evidence>
<accession>A0A2U0SI65</accession>
<evidence type="ECO:0000313" key="3">
    <source>
        <dbReference type="Proteomes" id="UP000245890"/>
    </source>
</evidence>
<proteinExistence type="predicted"/>
<protein>
    <recommendedName>
        <fullName evidence="4">DUF3015 domain-containing protein</fullName>
    </recommendedName>
</protein>